<protein>
    <submittedName>
        <fullName evidence="1">Uncharacterized protein</fullName>
    </submittedName>
</protein>
<reference evidence="1" key="2">
    <citation type="journal article" date="2015" name="Data Brief">
        <title>Shoot transcriptome of the giant reed, Arundo donax.</title>
        <authorList>
            <person name="Barrero R.A."/>
            <person name="Guerrero F.D."/>
            <person name="Moolhuijzen P."/>
            <person name="Goolsby J.A."/>
            <person name="Tidwell J."/>
            <person name="Bellgard S.E."/>
            <person name="Bellgard M.I."/>
        </authorList>
    </citation>
    <scope>NUCLEOTIDE SEQUENCE</scope>
    <source>
        <tissue evidence="1">Shoot tissue taken approximately 20 cm above the soil surface</tissue>
    </source>
</reference>
<evidence type="ECO:0000313" key="1">
    <source>
        <dbReference type="EMBL" id="JAD76562.1"/>
    </source>
</evidence>
<proteinExistence type="predicted"/>
<reference evidence="1" key="1">
    <citation type="submission" date="2014-09" db="EMBL/GenBank/DDBJ databases">
        <authorList>
            <person name="Magalhaes I.L.F."/>
            <person name="Oliveira U."/>
            <person name="Santos F.R."/>
            <person name="Vidigal T.H.D.A."/>
            <person name="Brescovit A.D."/>
            <person name="Santos A.J."/>
        </authorList>
    </citation>
    <scope>NUCLEOTIDE SEQUENCE</scope>
    <source>
        <tissue evidence="1">Shoot tissue taken approximately 20 cm above the soil surface</tissue>
    </source>
</reference>
<name>A0A0A9CYK8_ARUDO</name>
<dbReference type="AlphaFoldDB" id="A0A0A9CYK8"/>
<organism evidence="1">
    <name type="scientific">Arundo donax</name>
    <name type="common">Giant reed</name>
    <name type="synonym">Donax arundinaceus</name>
    <dbReference type="NCBI Taxonomy" id="35708"/>
    <lineage>
        <taxon>Eukaryota</taxon>
        <taxon>Viridiplantae</taxon>
        <taxon>Streptophyta</taxon>
        <taxon>Embryophyta</taxon>
        <taxon>Tracheophyta</taxon>
        <taxon>Spermatophyta</taxon>
        <taxon>Magnoliopsida</taxon>
        <taxon>Liliopsida</taxon>
        <taxon>Poales</taxon>
        <taxon>Poaceae</taxon>
        <taxon>PACMAD clade</taxon>
        <taxon>Arundinoideae</taxon>
        <taxon>Arundineae</taxon>
        <taxon>Arundo</taxon>
    </lineage>
</organism>
<sequence length="55" mass="6248">MVGQCQQVSVKADFRTSSVDRYTIWRTTTSFCTSNGDESSPRILLCRSESKRRGD</sequence>
<accession>A0A0A9CYK8</accession>
<dbReference type="EMBL" id="GBRH01221333">
    <property type="protein sequence ID" value="JAD76562.1"/>
    <property type="molecule type" value="Transcribed_RNA"/>
</dbReference>